<name>A0AAJ6QRF1_9ACAR</name>
<dbReference type="Proteomes" id="UP000694867">
    <property type="component" value="Unplaced"/>
</dbReference>
<keyword evidence="1" id="KW-1185">Reference proteome</keyword>
<accession>A0AAJ6QRF1</accession>
<dbReference type="GeneID" id="100903503"/>
<dbReference type="AlphaFoldDB" id="A0AAJ6QRF1"/>
<gene>
    <name evidence="2" type="primary">LOC100903503</name>
</gene>
<dbReference type="KEGG" id="goe:100903503"/>
<evidence type="ECO:0000313" key="2">
    <source>
        <dbReference type="RefSeq" id="XP_003741365.1"/>
    </source>
</evidence>
<evidence type="ECO:0000313" key="1">
    <source>
        <dbReference type="Proteomes" id="UP000694867"/>
    </source>
</evidence>
<reference evidence="2" key="1">
    <citation type="submission" date="2025-08" db="UniProtKB">
        <authorList>
            <consortium name="RefSeq"/>
        </authorList>
    </citation>
    <scope>IDENTIFICATION</scope>
</reference>
<proteinExistence type="predicted"/>
<organism evidence="1 2">
    <name type="scientific">Galendromus occidentalis</name>
    <name type="common">western predatory mite</name>
    <dbReference type="NCBI Taxonomy" id="34638"/>
    <lineage>
        <taxon>Eukaryota</taxon>
        <taxon>Metazoa</taxon>
        <taxon>Ecdysozoa</taxon>
        <taxon>Arthropoda</taxon>
        <taxon>Chelicerata</taxon>
        <taxon>Arachnida</taxon>
        <taxon>Acari</taxon>
        <taxon>Parasitiformes</taxon>
        <taxon>Mesostigmata</taxon>
        <taxon>Gamasina</taxon>
        <taxon>Phytoseioidea</taxon>
        <taxon>Phytoseiidae</taxon>
        <taxon>Typhlodrominae</taxon>
        <taxon>Galendromus</taxon>
    </lineage>
</organism>
<protein>
    <submittedName>
        <fullName evidence="2">Uncharacterized protein LOC100903503</fullName>
    </submittedName>
</protein>
<dbReference type="RefSeq" id="XP_003741365.1">
    <property type="nucleotide sequence ID" value="XM_003741317.1"/>
</dbReference>
<sequence length="168" mass="19553">MALGGSPQSRPNCAILTDLGSWIKTYNRSLHGFKSLARGLVEDRIADTSADRFPMEWEVACFVVPANSREENLFPGPRAYFLRTINSDSELLAFLETEIELLDFPVEPGYKIESWFHRLSGIDYRRRLREIEAEKRGLPRSRKIHPHSDFLSEPSFRERLDRRLRCLE</sequence>